<dbReference type="SUPFAM" id="SSF54427">
    <property type="entry name" value="NTF2-like"/>
    <property type="match status" value="1"/>
</dbReference>
<dbReference type="Proteomes" id="UP000218765">
    <property type="component" value="Chromosome"/>
</dbReference>
<evidence type="ECO:0000313" key="3">
    <source>
        <dbReference type="Proteomes" id="UP000218765"/>
    </source>
</evidence>
<dbReference type="OrthoDB" id="1115105at2"/>
<dbReference type="InterPro" id="IPR032710">
    <property type="entry name" value="NTF2-like_dom_sf"/>
</dbReference>
<accession>A0A1Z4VR74</accession>
<feature type="domain" description="SnoaL-like" evidence="1">
    <location>
        <begin position="13"/>
        <end position="116"/>
    </location>
</feature>
<dbReference type="AlphaFoldDB" id="A0A1Z4VR74"/>
<evidence type="ECO:0000259" key="1">
    <source>
        <dbReference type="Pfam" id="PF12680"/>
    </source>
</evidence>
<proteinExistence type="predicted"/>
<sequence length="147" mass="17018">MAQDIEHLTAALAEFYAELAPADLERVDEFYAPDAHFRDPFNDVRGTPAIRAIYRHMFAQLDNPRFEVLHWACRDDWACILWRFRFSARRLAGGRPLEVEGMSRVRFDAAGRVAAHHDYWDPAAIYRHIPVLRGLLALLQRRLSATT</sequence>
<dbReference type="KEGG" id="ttc:FOKN1_1741"/>
<dbReference type="InterPro" id="IPR037401">
    <property type="entry name" value="SnoaL-like"/>
</dbReference>
<evidence type="ECO:0000313" key="2">
    <source>
        <dbReference type="EMBL" id="BAZ94127.1"/>
    </source>
</evidence>
<keyword evidence="3" id="KW-1185">Reference proteome</keyword>
<reference evidence="2 3" key="1">
    <citation type="submission" date="2017-05" db="EMBL/GenBank/DDBJ databases">
        <title>Thiocyanate degradation by Thiohalobacter thiocyanaticus FOKN1.</title>
        <authorList>
            <person name="Oshiki M."/>
            <person name="Fukushima T."/>
            <person name="Kawano S."/>
            <person name="Nakagawa J."/>
        </authorList>
    </citation>
    <scope>NUCLEOTIDE SEQUENCE [LARGE SCALE GENOMIC DNA]</scope>
    <source>
        <strain evidence="2 3">FOKN1</strain>
    </source>
</reference>
<dbReference type="RefSeq" id="WP_096366250.1">
    <property type="nucleotide sequence ID" value="NZ_AP018052.1"/>
</dbReference>
<organism evidence="2 3">
    <name type="scientific">Thiohalobacter thiocyanaticus</name>
    <dbReference type="NCBI Taxonomy" id="585455"/>
    <lineage>
        <taxon>Bacteria</taxon>
        <taxon>Pseudomonadati</taxon>
        <taxon>Pseudomonadota</taxon>
        <taxon>Gammaproteobacteria</taxon>
        <taxon>Thiohalobacterales</taxon>
        <taxon>Thiohalobacteraceae</taxon>
        <taxon>Thiohalobacter</taxon>
    </lineage>
</organism>
<dbReference type="Pfam" id="PF12680">
    <property type="entry name" value="SnoaL_2"/>
    <property type="match status" value="1"/>
</dbReference>
<name>A0A1Z4VR74_9GAMM</name>
<gene>
    <name evidence="2" type="ORF">FOKN1_1741</name>
</gene>
<dbReference type="Gene3D" id="3.10.450.50">
    <property type="match status" value="1"/>
</dbReference>
<dbReference type="EMBL" id="AP018052">
    <property type="protein sequence ID" value="BAZ94127.1"/>
    <property type="molecule type" value="Genomic_DNA"/>
</dbReference>
<protein>
    <recommendedName>
        <fullName evidence="1">SnoaL-like domain-containing protein</fullName>
    </recommendedName>
</protein>